<dbReference type="Proteomes" id="UP001283361">
    <property type="component" value="Unassembled WGS sequence"/>
</dbReference>
<feature type="region of interest" description="Disordered" evidence="1">
    <location>
        <begin position="234"/>
        <end position="261"/>
    </location>
</feature>
<comment type="caution">
    <text evidence="2">The sequence shown here is derived from an EMBL/GenBank/DDBJ whole genome shotgun (WGS) entry which is preliminary data.</text>
</comment>
<name>A0AAE1CK58_9GAST</name>
<evidence type="ECO:0000313" key="2">
    <source>
        <dbReference type="EMBL" id="KAK3701955.1"/>
    </source>
</evidence>
<keyword evidence="3" id="KW-1185">Reference proteome</keyword>
<organism evidence="2 3">
    <name type="scientific">Elysia crispata</name>
    <name type="common">lettuce slug</name>
    <dbReference type="NCBI Taxonomy" id="231223"/>
    <lineage>
        <taxon>Eukaryota</taxon>
        <taxon>Metazoa</taxon>
        <taxon>Spiralia</taxon>
        <taxon>Lophotrochozoa</taxon>
        <taxon>Mollusca</taxon>
        <taxon>Gastropoda</taxon>
        <taxon>Heterobranchia</taxon>
        <taxon>Euthyneura</taxon>
        <taxon>Panpulmonata</taxon>
        <taxon>Sacoglossa</taxon>
        <taxon>Placobranchoidea</taxon>
        <taxon>Plakobranchidae</taxon>
        <taxon>Elysia</taxon>
    </lineage>
</organism>
<feature type="region of interest" description="Disordered" evidence="1">
    <location>
        <begin position="159"/>
        <end position="178"/>
    </location>
</feature>
<sequence>MNGGTSDPWAKKPTQPDTSKQVVSKKTIERLTSKKFCEQCLLSGFKSPIQLFQLNDEEALLMCKNESCTFMPAENWKTLIVKRHISQISRSSIRKNRPLSLISESSFSGSKVSVHSAPQRLPVSLNKHTKSSTPCLIVKPHSIQAASNLDKSFIQQLTQRPLSSPTPSIDTSTSEEPERRTLVPIAPFLCRHAHSFASFERKNSDDQANQEFLLNKRENHTLWNLNRLPARGLKRRGSSLDSDSLSSCSSSVDSRPTSPTENTVKSICWQNHLKPKKKVFLSALAVSKLREGSCKLRLIKDSKGQTSHVKLVPLTSHRPDDSSLISIISNDKDLKESSQSEGPFTLGGLELNSVKNIHQCLPSSEVSNFAQRHIIDTKKSSTFSIQAHIDAINQHLSSLREAVDGTDFTLPDELSLLLPYASNNFVVPTNLMQRSSEKLEEGTPSCVSNVSGLSLDESGEEQQKNSGAESLLFDESSLNCMGLDAYFVDNFTL</sequence>
<feature type="compositionally biased region" description="Low complexity" evidence="1">
    <location>
        <begin position="163"/>
        <end position="174"/>
    </location>
</feature>
<feature type="compositionally biased region" description="Low complexity" evidence="1">
    <location>
        <begin position="239"/>
        <end position="254"/>
    </location>
</feature>
<evidence type="ECO:0000313" key="3">
    <source>
        <dbReference type="Proteomes" id="UP001283361"/>
    </source>
</evidence>
<protein>
    <submittedName>
        <fullName evidence="2">Uncharacterized protein</fullName>
    </submittedName>
</protein>
<dbReference type="EMBL" id="JAWDGP010007871">
    <property type="protein sequence ID" value="KAK3701955.1"/>
    <property type="molecule type" value="Genomic_DNA"/>
</dbReference>
<evidence type="ECO:0000256" key="1">
    <source>
        <dbReference type="SAM" id="MobiDB-lite"/>
    </source>
</evidence>
<gene>
    <name evidence="2" type="ORF">RRG08_017846</name>
</gene>
<reference evidence="2" key="1">
    <citation type="journal article" date="2023" name="G3 (Bethesda)">
        <title>A reference genome for the long-term kleptoplast-retaining sea slug Elysia crispata morphotype clarki.</title>
        <authorList>
            <person name="Eastman K.E."/>
            <person name="Pendleton A.L."/>
            <person name="Shaikh M.A."/>
            <person name="Suttiyut T."/>
            <person name="Ogas R."/>
            <person name="Tomko P."/>
            <person name="Gavelis G."/>
            <person name="Widhalm J.R."/>
            <person name="Wisecaver J.H."/>
        </authorList>
    </citation>
    <scope>NUCLEOTIDE SEQUENCE</scope>
    <source>
        <strain evidence="2">ECLA1</strain>
    </source>
</reference>
<feature type="region of interest" description="Disordered" evidence="1">
    <location>
        <begin position="1"/>
        <end position="23"/>
    </location>
</feature>
<accession>A0AAE1CK58</accession>
<proteinExistence type="predicted"/>
<dbReference type="AlphaFoldDB" id="A0AAE1CK58"/>